<organism evidence="1 2">
    <name type="scientific">Saguinus oedipus</name>
    <name type="common">Cotton-top tamarin</name>
    <name type="synonym">Oedipomidas oedipus</name>
    <dbReference type="NCBI Taxonomy" id="9490"/>
    <lineage>
        <taxon>Eukaryota</taxon>
        <taxon>Metazoa</taxon>
        <taxon>Chordata</taxon>
        <taxon>Craniata</taxon>
        <taxon>Vertebrata</taxon>
        <taxon>Euteleostomi</taxon>
        <taxon>Mammalia</taxon>
        <taxon>Eutheria</taxon>
        <taxon>Euarchontoglires</taxon>
        <taxon>Primates</taxon>
        <taxon>Haplorrhini</taxon>
        <taxon>Platyrrhini</taxon>
        <taxon>Cebidae</taxon>
        <taxon>Callitrichinae</taxon>
        <taxon>Saguinus</taxon>
    </lineage>
</organism>
<gene>
    <name evidence="1" type="ORF">P7K49_033845</name>
</gene>
<proteinExistence type="predicted"/>
<name>A0ABQ9TU73_SAGOE</name>
<accession>A0ABQ9TU73</accession>
<comment type="caution">
    <text evidence="1">The sequence shown here is derived from an EMBL/GenBank/DDBJ whole genome shotgun (WGS) entry which is preliminary data.</text>
</comment>
<keyword evidence="2" id="KW-1185">Reference proteome</keyword>
<evidence type="ECO:0000313" key="1">
    <source>
        <dbReference type="EMBL" id="KAK2087938.1"/>
    </source>
</evidence>
<protein>
    <submittedName>
        <fullName evidence="1">Uncharacterized protein</fullName>
    </submittedName>
</protein>
<dbReference type="EMBL" id="JASSZA010000019">
    <property type="protein sequence ID" value="KAK2087938.1"/>
    <property type="molecule type" value="Genomic_DNA"/>
</dbReference>
<reference evidence="1 2" key="1">
    <citation type="submission" date="2023-05" db="EMBL/GenBank/DDBJ databases">
        <title>B98-5 Cell Line De Novo Hybrid Assembly: An Optical Mapping Approach.</title>
        <authorList>
            <person name="Kananen K."/>
            <person name="Auerbach J.A."/>
            <person name="Kautto E."/>
            <person name="Blachly J.S."/>
        </authorList>
    </citation>
    <scope>NUCLEOTIDE SEQUENCE [LARGE SCALE GENOMIC DNA]</scope>
    <source>
        <strain evidence="1">B95-8</strain>
        <tissue evidence="1">Cell line</tissue>
    </source>
</reference>
<evidence type="ECO:0000313" key="2">
    <source>
        <dbReference type="Proteomes" id="UP001266305"/>
    </source>
</evidence>
<sequence>MHTSPKPPVGSLSSTNELTVTLCLLAPVDNPEECTLGSEEEKVTSDTEYGPGAARSMLVKLPAPYTQAWSTFPKALCPVEFLKDLVLEDIEDNEIPCDVLHTLQPGPHFPKLFVRFLGSTNALTVTLCSLRSSSGLLLGPMPSLEDIEDDDIPRDVVNGPAAARSMLVKHPAPYTPAQSTFPKALCEIPRQHQCADCHSMFS</sequence>
<dbReference type="Proteomes" id="UP001266305">
    <property type="component" value="Unassembled WGS sequence"/>
</dbReference>